<name>A0A1B1LR60_VIBPH</name>
<organism evidence="1">
    <name type="scientific">Vibrio parahaemolyticus</name>
    <dbReference type="NCBI Taxonomy" id="670"/>
    <lineage>
        <taxon>Bacteria</taxon>
        <taxon>Pseudomonadati</taxon>
        <taxon>Pseudomonadota</taxon>
        <taxon>Gammaproteobacteria</taxon>
        <taxon>Vibrionales</taxon>
        <taxon>Vibrionaceae</taxon>
        <taxon>Vibrio</taxon>
    </lineage>
</organism>
<geneLocation type="plasmid" evidence="1">
    <name>pVPS92-VEB</name>
</geneLocation>
<reference evidence="1" key="1">
    <citation type="journal article" date="2016" name="Antimicrob. Agents Chemother.">
        <title>Genetic Characterization of a blaVEB-2-carrying plasmid in Vibrio parahaemolyticus.</title>
        <authorList>
            <person name="Li R."/>
            <person name="Ye L."/>
            <person name="Zheng Z."/>
            <person name="Chan E.W."/>
            <person name="Chen S."/>
        </authorList>
    </citation>
    <scope>NUCLEOTIDE SEQUENCE</scope>
    <source>
        <strain evidence="1">VPS92</strain>
        <plasmid evidence="1">pVPS92-VEB</plasmid>
    </source>
</reference>
<proteinExistence type="predicted"/>
<sequence>MTLKEYMTLAFVHEKPGVSDEELAMFSSHNEDANFGKAIIDKLFEAGHLTRDEETNAIIVSEHGNHLIDEVHRLCKSRLVQPLFANPN</sequence>
<dbReference type="EMBL" id="KU356480">
    <property type="protein sequence ID" value="ANS55540.1"/>
    <property type="molecule type" value="Genomic_DNA"/>
</dbReference>
<protein>
    <submittedName>
        <fullName evidence="1">Uncharacterized protein</fullName>
    </submittedName>
</protein>
<keyword evidence="1" id="KW-0614">Plasmid</keyword>
<dbReference type="AlphaFoldDB" id="A0A1B1LR60"/>
<accession>A0A1B1LR60</accession>
<evidence type="ECO:0000313" key="1">
    <source>
        <dbReference type="EMBL" id="ANS55540.1"/>
    </source>
</evidence>